<sequence length="156" mass="17897">MASACSIVDIPHRFRLSGPPSDVPLQERPGNNPCQYCRTITGNMVYFYDSPTATEFQSYGVNSQMLQDSYEKIVEKLPAEEVADILIDYNVLTIDDHDLVMSKKVRKKKAEKLLNIMLSKRQQLLDIFIHVLHEKIPELMKTILPRTVAGMYYSMN</sequence>
<dbReference type="Gene3D" id="1.10.533.10">
    <property type="entry name" value="Death Domain, Fas"/>
    <property type="match status" value="1"/>
</dbReference>
<dbReference type="CDD" id="cd01671">
    <property type="entry name" value="CARD"/>
    <property type="match status" value="1"/>
</dbReference>
<accession>A0ABQ9DXN2</accession>
<dbReference type="InterPro" id="IPR011029">
    <property type="entry name" value="DEATH-like_dom_sf"/>
</dbReference>
<keyword evidence="3" id="KW-1185">Reference proteome</keyword>
<evidence type="ECO:0000313" key="2">
    <source>
        <dbReference type="EMBL" id="KAJ8297650.1"/>
    </source>
</evidence>
<name>A0ABQ9DXN2_TEGGR</name>
<dbReference type="EMBL" id="JARBDR010000923">
    <property type="protein sequence ID" value="KAJ8297650.1"/>
    <property type="molecule type" value="Genomic_DNA"/>
</dbReference>
<protein>
    <recommendedName>
        <fullName evidence="1">CARD domain-containing protein</fullName>
    </recommendedName>
</protein>
<proteinExistence type="predicted"/>
<evidence type="ECO:0000313" key="3">
    <source>
        <dbReference type="Proteomes" id="UP001217089"/>
    </source>
</evidence>
<dbReference type="SUPFAM" id="SSF47986">
    <property type="entry name" value="DEATH domain"/>
    <property type="match status" value="1"/>
</dbReference>
<feature type="domain" description="CARD" evidence="1">
    <location>
        <begin position="58"/>
        <end position="147"/>
    </location>
</feature>
<comment type="caution">
    <text evidence="2">The sequence shown here is derived from an EMBL/GenBank/DDBJ whole genome shotgun (WGS) entry which is preliminary data.</text>
</comment>
<dbReference type="Proteomes" id="UP001217089">
    <property type="component" value="Unassembled WGS sequence"/>
</dbReference>
<evidence type="ECO:0000259" key="1">
    <source>
        <dbReference type="PROSITE" id="PS50209"/>
    </source>
</evidence>
<reference evidence="2 3" key="1">
    <citation type="submission" date="2022-12" db="EMBL/GenBank/DDBJ databases">
        <title>Chromosome-level genome of Tegillarca granosa.</title>
        <authorList>
            <person name="Kim J."/>
        </authorList>
    </citation>
    <scope>NUCLEOTIDE SEQUENCE [LARGE SCALE GENOMIC DNA]</scope>
    <source>
        <strain evidence="2">Teg-2019</strain>
        <tissue evidence="2">Adductor muscle</tissue>
    </source>
</reference>
<organism evidence="2 3">
    <name type="scientific">Tegillarca granosa</name>
    <name type="common">Malaysian cockle</name>
    <name type="synonym">Anadara granosa</name>
    <dbReference type="NCBI Taxonomy" id="220873"/>
    <lineage>
        <taxon>Eukaryota</taxon>
        <taxon>Metazoa</taxon>
        <taxon>Spiralia</taxon>
        <taxon>Lophotrochozoa</taxon>
        <taxon>Mollusca</taxon>
        <taxon>Bivalvia</taxon>
        <taxon>Autobranchia</taxon>
        <taxon>Pteriomorphia</taxon>
        <taxon>Arcoida</taxon>
        <taxon>Arcoidea</taxon>
        <taxon>Arcidae</taxon>
        <taxon>Tegillarca</taxon>
    </lineage>
</organism>
<dbReference type="InterPro" id="IPR001315">
    <property type="entry name" value="CARD"/>
</dbReference>
<dbReference type="Pfam" id="PF00619">
    <property type="entry name" value="CARD"/>
    <property type="match status" value="1"/>
</dbReference>
<gene>
    <name evidence="2" type="ORF">KUTeg_024181</name>
</gene>
<dbReference type="PROSITE" id="PS50209">
    <property type="entry name" value="CARD"/>
    <property type="match status" value="1"/>
</dbReference>